<dbReference type="InterPro" id="IPR040386">
    <property type="entry name" value="P66"/>
</dbReference>
<keyword evidence="11" id="KW-1185">Reference proteome</keyword>
<dbReference type="InterPro" id="IPR000679">
    <property type="entry name" value="Znf_GATA"/>
</dbReference>
<evidence type="ECO:0000256" key="5">
    <source>
        <dbReference type="ARBA" id="ARBA00023242"/>
    </source>
</evidence>
<feature type="compositionally biased region" description="Basic and acidic residues" evidence="7">
    <location>
        <begin position="145"/>
        <end position="174"/>
    </location>
</feature>
<evidence type="ECO:0000256" key="1">
    <source>
        <dbReference type="ARBA" id="ARBA00004123"/>
    </source>
</evidence>
<evidence type="ECO:0000259" key="9">
    <source>
        <dbReference type="Pfam" id="PF16563"/>
    </source>
</evidence>
<dbReference type="InterPro" id="IPR032346">
    <property type="entry name" value="P66_CC"/>
</dbReference>
<keyword evidence="5" id="KW-0539">Nucleus</keyword>
<accession>A0ABD3VVM9</accession>
<dbReference type="GO" id="GO:0005634">
    <property type="term" value="C:nucleus"/>
    <property type="evidence" value="ECO:0007669"/>
    <property type="project" value="UniProtKB-SubCell"/>
</dbReference>
<feature type="region of interest" description="Disordered" evidence="7">
    <location>
        <begin position="1"/>
        <end position="242"/>
    </location>
</feature>
<feature type="compositionally biased region" description="Polar residues" evidence="7">
    <location>
        <begin position="280"/>
        <end position="301"/>
    </location>
</feature>
<keyword evidence="3 6" id="KW-0175">Coiled coil</keyword>
<dbReference type="PANTHER" id="PTHR13455">
    <property type="entry name" value="TRANSCRIPTIONAL REPRESSOR P66-RELATED"/>
    <property type="match status" value="1"/>
</dbReference>
<gene>
    <name evidence="10" type="ORF">ACJMK2_043018</name>
</gene>
<dbReference type="Proteomes" id="UP001634394">
    <property type="component" value="Unassembled WGS sequence"/>
</dbReference>
<feature type="compositionally biased region" description="Acidic residues" evidence="7">
    <location>
        <begin position="55"/>
        <end position="66"/>
    </location>
</feature>
<sequence>METNKSETMVKEKEINKKKSEDGERSGVKRPPTDDGDEETCEKIQPEKRAKLEDEKSDESETDNENDSTAQSDGDDRNEQDEMQDENGEFDNAVNENAENSKAMAEKMKDVSTSDVTSREKRPDSKGSEGKIMKVTEAVEDEMENEGKKEELDKNSKCGKVDGSKKKVSGRELESDIPQDFTSKSASSSSSNGSNDSDKENVTLDMPIDLSTKGSSNGDVIMLSDDSDDEGLEKINGFSEPSIEELKARNKLVKRLQSELRNEEAKLVLLKKLRQSQLSGQLQEQNNIPSNRQQLNSRQHSQPPPLIRGSPHDQHQSRSQPQHMQARPAHSQPPQLMRGGQVVTPTSSSPRPNQMQGPSPMVVNPRMDRNMIQNQMRGMGQGTSPQNLMAQYRGQAAHQLSQQPRVEEQTPAQRQAAAKLALRKQLEKTLLQIPPPKPPPPEMNFIPGLASPDFIYLLGLEEAVNYIIDSNLIAKGRKNPDEKMICNPFTCIQCGTDFTPVWKREKPGSKNVICEQCVTSNQKKALKQEHTNRLKSAFVKALQQEQEIERMQSQETKSLSNSASTSSLSSMGSSASLSSTQSTSAAAAAAAALSMSASYQKTMQETLRQHQNLLQAHQASLRMGLQHYNPRAGFPYQLPFGARASDLQKQYLLDLIPKGGMHWKM</sequence>
<organism evidence="10 11">
    <name type="scientific">Sinanodonta woodiana</name>
    <name type="common">Chinese pond mussel</name>
    <name type="synonym">Anodonta woodiana</name>
    <dbReference type="NCBI Taxonomy" id="1069815"/>
    <lineage>
        <taxon>Eukaryota</taxon>
        <taxon>Metazoa</taxon>
        <taxon>Spiralia</taxon>
        <taxon>Lophotrochozoa</taxon>
        <taxon>Mollusca</taxon>
        <taxon>Bivalvia</taxon>
        <taxon>Autobranchia</taxon>
        <taxon>Heteroconchia</taxon>
        <taxon>Palaeoheterodonta</taxon>
        <taxon>Unionida</taxon>
        <taxon>Unionoidea</taxon>
        <taxon>Unionidae</taxon>
        <taxon>Unioninae</taxon>
        <taxon>Sinanodonta</taxon>
    </lineage>
</organism>
<comment type="caution">
    <text evidence="10">The sequence shown here is derived from an EMBL/GenBank/DDBJ whole genome shotgun (WGS) entry which is preliminary data.</text>
</comment>
<dbReference type="EMBL" id="JBJQND010000009">
    <property type="protein sequence ID" value="KAL3865654.1"/>
    <property type="molecule type" value="Genomic_DNA"/>
</dbReference>
<evidence type="ECO:0000313" key="10">
    <source>
        <dbReference type="EMBL" id="KAL3865654.1"/>
    </source>
</evidence>
<feature type="compositionally biased region" description="Basic and acidic residues" evidence="7">
    <location>
        <begin position="41"/>
        <end position="54"/>
    </location>
</feature>
<feature type="region of interest" description="Disordered" evidence="7">
    <location>
        <begin position="549"/>
        <end position="576"/>
    </location>
</feature>
<keyword evidence="4" id="KW-0804">Transcription</keyword>
<dbReference type="Gene3D" id="6.10.250.1650">
    <property type="match status" value="1"/>
</dbReference>
<evidence type="ECO:0000256" key="2">
    <source>
        <dbReference type="ARBA" id="ARBA00023015"/>
    </source>
</evidence>
<feature type="compositionally biased region" description="Low complexity" evidence="7">
    <location>
        <begin position="558"/>
        <end position="576"/>
    </location>
</feature>
<comment type="subcellular location">
    <subcellularLocation>
        <location evidence="1">Nucleus</location>
    </subcellularLocation>
</comment>
<feature type="compositionally biased region" description="Polar residues" evidence="7">
    <location>
        <begin position="343"/>
        <end position="357"/>
    </location>
</feature>
<feature type="compositionally biased region" description="Acidic residues" evidence="7">
    <location>
        <begin position="76"/>
        <end position="89"/>
    </location>
</feature>
<feature type="compositionally biased region" description="Basic and acidic residues" evidence="7">
    <location>
        <begin position="104"/>
        <end position="134"/>
    </location>
</feature>
<keyword evidence="2" id="KW-0805">Transcription regulation</keyword>
<evidence type="ECO:0000256" key="4">
    <source>
        <dbReference type="ARBA" id="ARBA00023163"/>
    </source>
</evidence>
<dbReference type="PANTHER" id="PTHR13455:SF7">
    <property type="entry name" value="SIMJANG, ISOFORM E"/>
    <property type="match status" value="1"/>
</dbReference>
<feature type="coiled-coil region" evidence="6">
    <location>
        <begin position="243"/>
        <end position="273"/>
    </location>
</feature>
<evidence type="ECO:0000313" key="11">
    <source>
        <dbReference type="Proteomes" id="UP001634394"/>
    </source>
</evidence>
<dbReference type="Pfam" id="PF16563">
    <property type="entry name" value="P66_CC"/>
    <property type="match status" value="1"/>
</dbReference>
<evidence type="ECO:0000256" key="6">
    <source>
        <dbReference type="SAM" id="Coils"/>
    </source>
</evidence>
<feature type="compositionally biased region" description="Basic and acidic residues" evidence="7">
    <location>
        <begin position="1"/>
        <end position="33"/>
    </location>
</feature>
<evidence type="ECO:0008006" key="12">
    <source>
        <dbReference type="Google" id="ProtNLM"/>
    </source>
</evidence>
<feature type="domain" description="GATA-type" evidence="8">
    <location>
        <begin position="491"/>
        <end position="527"/>
    </location>
</feature>
<protein>
    <recommendedName>
        <fullName evidence="12">Transcriptional repressor p66-beta</fullName>
    </recommendedName>
</protein>
<name>A0ABD3VVM9_SINWO</name>
<proteinExistence type="predicted"/>
<dbReference type="AlphaFoldDB" id="A0ABD3VVM9"/>
<evidence type="ECO:0000259" key="8">
    <source>
        <dbReference type="Pfam" id="PF00320"/>
    </source>
</evidence>
<feature type="region of interest" description="Disordered" evidence="7">
    <location>
        <begin position="280"/>
        <end position="363"/>
    </location>
</feature>
<evidence type="ECO:0000256" key="3">
    <source>
        <dbReference type="ARBA" id="ARBA00023054"/>
    </source>
</evidence>
<reference evidence="10 11" key="1">
    <citation type="submission" date="2024-11" db="EMBL/GenBank/DDBJ databases">
        <title>Chromosome-level genome assembly of the freshwater bivalve Anodonta woodiana.</title>
        <authorList>
            <person name="Chen X."/>
        </authorList>
    </citation>
    <scope>NUCLEOTIDE SEQUENCE [LARGE SCALE GENOMIC DNA]</scope>
    <source>
        <strain evidence="10">MN2024</strain>
        <tissue evidence="10">Gills</tissue>
    </source>
</reference>
<feature type="domain" description="Transcriptional repressor p66 coiled-coil MBD2-interaction" evidence="9">
    <location>
        <begin position="245"/>
        <end position="286"/>
    </location>
</feature>
<evidence type="ECO:0000256" key="7">
    <source>
        <dbReference type="SAM" id="MobiDB-lite"/>
    </source>
</evidence>
<feature type="compositionally biased region" description="Low complexity" evidence="7">
    <location>
        <begin position="183"/>
        <end position="195"/>
    </location>
</feature>
<dbReference type="Pfam" id="PF00320">
    <property type="entry name" value="GATA"/>
    <property type="match status" value="1"/>
</dbReference>